<dbReference type="InterPro" id="IPR050884">
    <property type="entry name" value="CNP_phosphodiesterase-III"/>
</dbReference>
<dbReference type="Gene3D" id="3.60.21.10">
    <property type="match status" value="1"/>
</dbReference>
<dbReference type="Proteomes" id="UP000177583">
    <property type="component" value="Unassembled WGS sequence"/>
</dbReference>
<organism evidence="6 7">
    <name type="scientific">Candidatus Lambdaproteobacteria bacterium RIFOXYD2_FULL_56_26</name>
    <dbReference type="NCBI Taxonomy" id="1817773"/>
    <lineage>
        <taxon>Bacteria</taxon>
        <taxon>Pseudomonadati</taxon>
        <taxon>Pseudomonadota</taxon>
        <taxon>Candidatus Lambdaproteobacteria</taxon>
    </lineage>
</organism>
<dbReference type="EMBL" id="MFNF01000001">
    <property type="protein sequence ID" value="OGH04677.1"/>
    <property type="molecule type" value="Genomic_DNA"/>
</dbReference>
<dbReference type="SUPFAM" id="SSF56300">
    <property type="entry name" value="Metallo-dependent phosphatases"/>
    <property type="match status" value="1"/>
</dbReference>
<evidence type="ECO:0000256" key="3">
    <source>
        <dbReference type="ARBA" id="ARBA00023004"/>
    </source>
</evidence>
<evidence type="ECO:0000256" key="2">
    <source>
        <dbReference type="ARBA" id="ARBA00022801"/>
    </source>
</evidence>
<evidence type="ECO:0000259" key="5">
    <source>
        <dbReference type="Pfam" id="PF00149"/>
    </source>
</evidence>
<dbReference type="AlphaFoldDB" id="A0A1F6H2Q0"/>
<accession>A0A1F6H2Q0</accession>
<feature type="domain" description="Calcineurin-like phosphoesterase" evidence="5">
    <location>
        <begin position="3"/>
        <end position="225"/>
    </location>
</feature>
<evidence type="ECO:0000256" key="4">
    <source>
        <dbReference type="ARBA" id="ARBA00025742"/>
    </source>
</evidence>
<keyword evidence="2" id="KW-0378">Hydrolase</keyword>
<comment type="similarity">
    <text evidence="4">Belongs to the cyclic nucleotide phosphodiesterase class-III family.</text>
</comment>
<gene>
    <name evidence="6" type="ORF">A2557_06715</name>
</gene>
<keyword evidence="3" id="KW-0408">Iron</keyword>
<keyword evidence="1" id="KW-0479">Metal-binding</keyword>
<dbReference type="GO" id="GO:0016787">
    <property type="term" value="F:hydrolase activity"/>
    <property type="evidence" value="ECO:0007669"/>
    <property type="project" value="UniProtKB-KW"/>
</dbReference>
<protein>
    <recommendedName>
        <fullName evidence="5">Calcineurin-like phosphoesterase domain-containing protein</fullName>
    </recommendedName>
</protein>
<dbReference type="GO" id="GO:0046872">
    <property type="term" value="F:metal ion binding"/>
    <property type="evidence" value="ECO:0007669"/>
    <property type="project" value="UniProtKB-KW"/>
</dbReference>
<evidence type="ECO:0000256" key="1">
    <source>
        <dbReference type="ARBA" id="ARBA00022723"/>
    </source>
</evidence>
<dbReference type="PANTHER" id="PTHR42988">
    <property type="entry name" value="PHOSPHOHYDROLASE"/>
    <property type="match status" value="1"/>
</dbReference>
<name>A0A1F6H2Q0_9PROT</name>
<dbReference type="PANTHER" id="PTHR42988:SF2">
    <property type="entry name" value="CYCLIC NUCLEOTIDE PHOSPHODIESTERASE CBUA0032-RELATED"/>
    <property type="match status" value="1"/>
</dbReference>
<reference evidence="6 7" key="1">
    <citation type="journal article" date="2016" name="Nat. Commun.">
        <title>Thousands of microbial genomes shed light on interconnected biogeochemical processes in an aquifer system.</title>
        <authorList>
            <person name="Anantharaman K."/>
            <person name="Brown C.T."/>
            <person name="Hug L.A."/>
            <person name="Sharon I."/>
            <person name="Castelle C.J."/>
            <person name="Probst A.J."/>
            <person name="Thomas B.C."/>
            <person name="Singh A."/>
            <person name="Wilkins M.J."/>
            <person name="Karaoz U."/>
            <person name="Brodie E.L."/>
            <person name="Williams K.H."/>
            <person name="Hubbard S.S."/>
            <person name="Banfield J.F."/>
        </authorList>
    </citation>
    <scope>NUCLEOTIDE SEQUENCE [LARGE SCALE GENOMIC DNA]</scope>
</reference>
<proteinExistence type="inferred from homology"/>
<evidence type="ECO:0000313" key="6">
    <source>
        <dbReference type="EMBL" id="OGH04677.1"/>
    </source>
</evidence>
<sequence>MVKVLHLSDLHFGDELLGWRWLAGQGGLFSKASLGLLNHRYGGARKFDPVQREGLLQTLAKQDWDLLVVSGDLVHLGTQPEFLLARQLLEPLIQKGPVLLSAGNHDRYTPRAKGLMEEIFADCFPFDRPWGSPFEGPEGWLFQELPLSRPSGLWAKGKLQPDWQDWLEALKGQPDRPKVVYGHYPLFYPPGTQESFGHKVWGQERLARSLTQAGVKAYLHGHLHQTWAFEPPGQGLWSINAGGSLTQGYWSISLENQSVFPSRQAPPL</sequence>
<dbReference type="InterPro" id="IPR029052">
    <property type="entry name" value="Metallo-depent_PP-like"/>
</dbReference>
<evidence type="ECO:0000313" key="7">
    <source>
        <dbReference type="Proteomes" id="UP000177583"/>
    </source>
</evidence>
<dbReference type="Pfam" id="PF00149">
    <property type="entry name" value="Metallophos"/>
    <property type="match status" value="1"/>
</dbReference>
<comment type="caution">
    <text evidence="6">The sequence shown here is derived from an EMBL/GenBank/DDBJ whole genome shotgun (WGS) entry which is preliminary data.</text>
</comment>
<dbReference type="InterPro" id="IPR004843">
    <property type="entry name" value="Calcineurin-like_PHP"/>
</dbReference>